<gene>
    <name evidence="1" type="ORF">N0B31_08445</name>
</gene>
<dbReference type="KEGG" id="ssai:N0B31_08445"/>
<evidence type="ECO:0000313" key="2">
    <source>
        <dbReference type="Proteomes" id="UP001057580"/>
    </source>
</evidence>
<proteinExistence type="predicted"/>
<accession>A0A9E7UCJ3</accession>
<dbReference type="EMBL" id="CP104003">
    <property type="protein sequence ID" value="UWM56312.1"/>
    <property type="molecule type" value="Genomic_DNA"/>
</dbReference>
<dbReference type="GeneID" id="74942445"/>
<organism evidence="1 2">
    <name type="scientific">Salinirubellus salinus</name>
    <dbReference type="NCBI Taxonomy" id="1364945"/>
    <lineage>
        <taxon>Archaea</taxon>
        <taxon>Methanobacteriati</taxon>
        <taxon>Methanobacteriota</taxon>
        <taxon>Stenosarchaea group</taxon>
        <taxon>Halobacteria</taxon>
        <taxon>Halobacteriales</taxon>
        <taxon>Natronomonadaceae</taxon>
        <taxon>Salinirubellus</taxon>
    </lineage>
</organism>
<dbReference type="Proteomes" id="UP001057580">
    <property type="component" value="Chromosome"/>
</dbReference>
<dbReference type="Pfam" id="PF26422">
    <property type="entry name" value="Halo_JAB_MPN"/>
    <property type="match status" value="1"/>
</dbReference>
<dbReference type="AlphaFoldDB" id="A0A9E7UCJ3"/>
<dbReference type="RefSeq" id="WP_260643426.1">
    <property type="nucleotide sequence ID" value="NZ_CP104003.1"/>
</dbReference>
<name>A0A9E7UCJ3_9EURY</name>
<keyword evidence="2" id="KW-1185">Reference proteome</keyword>
<reference evidence="1" key="1">
    <citation type="submission" date="2022-09" db="EMBL/GenBank/DDBJ databases">
        <title>Diverse halophilic archaea isolated from saline environments.</title>
        <authorList>
            <person name="Cui H.-L."/>
        </authorList>
    </citation>
    <scope>NUCLEOTIDE SEQUENCE</scope>
    <source>
        <strain evidence="1">ZS-35-S2</strain>
    </source>
</reference>
<protein>
    <submittedName>
        <fullName evidence="1">Uncharacterized protein</fullName>
    </submittedName>
</protein>
<dbReference type="InterPro" id="IPR058877">
    <property type="entry name" value="JAB/MPN_dom-containing"/>
</dbReference>
<sequence length="132" mass="14411">MVYATRGLVDALLELASDRDPDSLSVALAATPAGDWAPLAPETQILTDFYLPETGGSVSAVFGMDLATPKAAGRFLTHPDGDPRLRQTDTFHQVLIVAIPPYDRDSVYVYDRSGRERPLELVDAEPPERTIE</sequence>
<evidence type="ECO:0000313" key="1">
    <source>
        <dbReference type="EMBL" id="UWM56312.1"/>
    </source>
</evidence>